<accession>A0A2S7FBP1</accession>
<evidence type="ECO:0000313" key="2">
    <source>
        <dbReference type="Proteomes" id="UP000238081"/>
    </source>
</evidence>
<reference evidence="1 2" key="1">
    <citation type="submission" date="2016-01" db="EMBL/GenBank/DDBJ databases">
        <title>Characterization of the Clostridium difficile lineages that are prevalent in Hong Kong and China.</title>
        <authorList>
            <person name="Kwok J.S.-L."/>
            <person name="Lam W.-Y."/>
            <person name="Ip M."/>
            <person name="Chan T.-F."/>
            <person name="Hawkey P.M."/>
            <person name="Tsui S.K.-W."/>
        </authorList>
    </citation>
    <scope>NUCLEOTIDE SEQUENCE [LARGE SCALE GENOMIC DNA]</scope>
    <source>
        <strain evidence="1 2">300064</strain>
    </source>
</reference>
<dbReference type="RefSeq" id="WP_043665694.1">
    <property type="nucleotide sequence ID" value="NZ_BKBB01000017.1"/>
</dbReference>
<comment type="caution">
    <text evidence="1">The sequence shown here is derived from an EMBL/GenBank/DDBJ whole genome shotgun (WGS) entry which is preliminary data.</text>
</comment>
<evidence type="ECO:0000313" key="1">
    <source>
        <dbReference type="EMBL" id="PPV15110.1"/>
    </source>
</evidence>
<gene>
    <name evidence="1" type="ORF">AWN73_12595</name>
</gene>
<dbReference type="Proteomes" id="UP000238081">
    <property type="component" value="Unassembled WGS sequence"/>
</dbReference>
<name>A0A2S7FBP1_CLOBU</name>
<dbReference type="EMBL" id="LRDH01000102">
    <property type="protein sequence ID" value="PPV15110.1"/>
    <property type="molecule type" value="Genomic_DNA"/>
</dbReference>
<proteinExistence type="predicted"/>
<protein>
    <submittedName>
        <fullName evidence="1">Uncharacterized protein</fullName>
    </submittedName>
</protein>
<sequence>MGNYSSAYEEYYKNINNKSITKESGNRGPFLNRGVNNTQSNKFQSRNTEEIYYFSKDYWIRRIERELAGSLALLACFMGLKYTNIKNVQDFYKWCKQNVVSEFNYDQSVEVLNSMEIGTFKTKDFKIGTFQIEDLKSENLKTEMKNFKEYINKLQGEKV</sequence>
<dbReference type="AlphaFoldDB" id="A0A2S7FBP1"/>
<organism evidence="1 2">
    <name type="scientific">Clostridium butyricum</name>
    <dbReference type="NCBI Taxonomy" id="1492"/>
    <lineage>
        <taxon>Bacteria</taxon>
        <taxon>Bacillati</taxon>
        <taxon>Bacillota</taxon>
        <taxon>Clostridia</taxon>
        <taxon>Eubacteriales</taxon>
        <taxon>Clostridiaceae</taxon>
        <taxon>Clostridium</taxon>
    </lineage>
</organism>